<evidence type="ECO:0000256" key="2">
    <source>
        <dbReference type="ARBA" id="ARBA00005194"/>
    </source>
</evidence>
<keyword evidence="10 14" id="KW-0472">Membrane</keyword>
<proteinExistence type="inferred from homology"/>
<sequence length="218" mass="24863">MESKAPAKAAKAVAPKTNYTKKYLSFYNALSAVLWADVLFRLMVLLPLAGFKYVSEGVAPLLIGVQSMALLEVVHAALGFVRSSPITVLMQVASRLFLVWGVLKPFPTSAATPVFSAMVFAWCITELVRYPYYWSQLRGYTPKWLEFLRYNLFFVLYPIGASSEVYLTYRALPLANYYHPFWALIMKIVMIIYPPAFYVLFTHMIRMRSKAVGSRKKQ</sequence>
<keyword evidence="7 14" id="KW-0276">Fatty acid metabolism</keyword>
<dbReference type="GO" id="GO:0102158">
    <property type="term" value="F:very-long-chain (3R)-3-hydroxyacyl-CoA dehydratase activity"/>
    <property type="evidence" value="ECO:0007669"/>
    <property type="project" value="UniProtKB-EC"/>
</dbReference>
<dbReference type="Proteomes" id="UP001362899">
    <property type="component" value="Unassembled WGS sequence"/>
</dbReference>
<gene>
    <name evidence="15" type="ORF">DASB73_026750</name>
</gene>
<evidence type="ECO:0000256" key="11">
    <source>
        <dbReference type="ARBA" id="ARBA00023160"/>
    </source>
</evidence>
<protein>
    <recommendedName>
        <fullName evidence="4 14">Very-long-chain (3R)-3-hydroxyacyl-CoA dehydratase</fullName>
        <ecNumber evidence="4 14">4.2.1.134</ecNumber>
    </recommendedName>
</protein>
<comment type="pathway">
    <text evidence="2 14">Lipid metabolism; fatty acid biosynthesis.</text>
</comment>
<dbReference type="AlphaFoldDB" id="A0AAV5RL62"/>
<comment type="function">
    <text evidence="14">Catalyzes the third of the four reactions of the long-chain fatty acids elongation cycle. This endoplasmic reticulum-bound enzymatic process, allows the addition of two carbons to the chain of long- and very long-chain fatty acids/VLCFAs per cycle. This enzyme catalyzes the dehydration of the 3-hydroxyacyl-CoA intermediate into trans-2,3-enoyl-CoA, within each cycle of fatty acid elongation. Thereby, it participates to the production of VLCFAs of different chain lengths that are involved in multiple biological processes as precursors of membrane lipids and lipid mediators.</text>
</comment>
<accession>A0AAV5RL62</accession>
<dbReference type="Pfam" id="PF04387">
    <property type="entry name" value="PTPLA"/>
    <property type="match status" value="1"/>
</dbReference>
<comment type="subcellular location">
    <subcellularLocation>
        <location evidence="14">Endoplasmic reticulum membrane</location>
        <topology evidence="14">Multi-pass membrane protein</topology>
    </subcellularLocation>
    <subcellularLocation>
        <location evidence="1">Membrane</location>
        <topology evidence="1">Multi-pass membrane protein</topology>
    </subcellularLocation>
</comment>
<keyword evidence="8 14" id="KW-1133">Transmembrane helix</keyword>
<dbReference type="GO" id="GO:0030497">
    <property type="term" value="P:fatty acid elongation"/>
    <property type="evidence" value="ECO:0007669"/>
    <property type="project" value="TreeGrafter"/>
</dbReference>
<dbReference type="PANTHER" id="PTHR11035:SF3">
    <property type="entry name" value="VERY-LONG-CHAIN (3R)-3-HYDROXYACYL-COA DEHYDRATASE"/>
    <property type="match status" value="1"/>
</dbReference>
<dbReference type="GO" id="GO:0005789">
    <property type="term" value="C:endoplasmic reticulum membrane"/>
    <property type="evidence" value="ECO:0007669"/>
    <property type="project" value="UniProtKB-SubCell"/>
</dbReference>
<evidence type="ECO:0000256" key="6">
    <source>
        <dbReference type="ARBA" id="ARBA00022692"/>
    </source>
</evidence>
<evidence type="ECO:0000256" key="14">
    <source>
        <dbReference type="RuleBase" id="RU363109"/>
    </source>
</evidence>
<keyword evidence="16" id="KW-1185">Reference proteome</keyword>
<feature type="transmembrane region" description="Helical" evidence="14">
    <location>
        <begin position="26"/>
        <end position="46"/>
    </location>
</feature>
<dbReference type="InterPro" id="IPR007482">
    <property type="entry name" value="Tyr_Pase-like_PTPLA"/>
</dbReference>
<comment type="caution">
    <text evidence="14">Lacks conserved residue(s) required for the propagation of feature annotation.</text>
</comment>
<dbReference type="EMBL" id="BTGC01000008">
    <property type="protein sequence ID" value="GMM51712.1"/>
    <property type="molecule type" value="Genomic_DNA"/>
</dbReference>
<evidence type="ECO:0000313" key="15">
    <source>
        <dbReference type="EMBL" id="GMM51712.1"/>
    </source>
</evidence>
<evidence type="ECO:0000256" key="8">
    <source>
        <dbReference type="ARBA" id="ARBA00022989"/>
    </source>
</evidence>
<evidence type="ECO:0000256" key="3">
    <source>
        <dbReference type="ARBA" id="ARBA00007811"/>
    </source>
</evidence>
<comment type="catalytic activity">
    <reaction evidence="13 14">
        <text>a very-long-chain (3R)-3-hydroxyacyl-CoA = a very-long-chain (2E)-enoyl-CoA + H2O</text>
        <dbReference type="Rhea" id="RHEA:45812"/>
        <dbReference type="ChEBI" id="CHEBI:15377"/>
        <dbReference type="ChEBI" id="CHEBI:83728"/>
        <dbReference type="ChEBI" id="CHEBI:85440"/>
        <dbReference type="EC" id="4.2.1.134"/>
    </reaction>
</comment>
<comment type="similarity">
    <text evidence="3 14">Belongs to the very long-chain fatty acids dehydratase HACD family.</text>
</comment>
<keyword evidence="11 14" id="KW-0275">Fatty acid biosynthesis</keyword>
<dbReference type="PANTHER" id="PTHR11035">
    <property type="entry name" value="VERY-LONG-CHAIN (3R)-3-HYDROXYACYL-COA DEHYDRATASE"/>
    <property type="match status" value="1"/>
</dbReference>
<comment type="caution">
    <text evidence="15">The sequence shown here is derived from an EMBL/GenBank/DDBJ whole genome shotgun (WGS) entry which is preliminary data.</text>
</comment>
<evidence type="ECO:0000256" key="5">
    <source>
        <dbReference type="ARBA" id="ARBA00022516"/>
    </source>
</evidence>
<evidence type="ECO:0000256" key="9">
    <source>
        <dbReference type="ARBA" id="ARBA00023098"/>
    </source>
</evidence>
<keyword evidence="5 14" id="KW-0444">Lipid biosynthesis</keyword>
<evidence type="ECO:0000256" key="7">
    <source>
        <dbReference type="ARBA" id="ARBA00022832"/>
    </source>
</evidence>
<keyword evidence="12 14" id="KW-0456">Lyase</keyword>
<organism evidence="15 16">
    <name type="scientific">Starmerella bacillaris</name>
    <name type="common">Yeast</name>
    <name type="synonym">Candida zemplinina</name>
    <dbReference type="NCBI Taxonomy" id="1247836"/>
    <lineage>
        <taxon>Eukaryota</taxon>
        <taxon>Fungi</taxon>
        <taxon>Dikarya</taxon>
        <taxon>Ascomycota</taxon>
        <taxon>Saccharomycotina</taxon>
        <taxon>Dipodascomycetes</taxon>
        <taxon>Dipodascales</taxon>
        <taxon>Trichomonascaceae</taxon>
        <taxon>Starmerella</taxon>
    </lineage>
</organism>
<evidence type="ECO:0000256" key="13">
    <source>
        <dbReference type="ARBA" id="ARBA00036671"/>
    </source>
</evidence>
<dbReference type="GO" id="GO:0030148">
    <property type="term" value="P:sphingolipid biosynthetic process"/>
    <property type="evidence" value="ECO:0007669"/>
    <property type="project" value="TreeGrafter"/>
</dbReference>
<name>A0AAV5RL62_STABA</name>
<feature type="transmembrane region" description="Helical" evidence="14">
    <location>
        <begin position="181"/>
        <end position="201"/>
    </location>
</feature>
<feature type="transmembrane region" description="Helical" evidence="14">
    <location>
        <begin position="148"/>
        <end position="169"/>
    </location>
</feature>
<evidence type="ECO:0000256" key="12">
    <source>
        <dbReference type="ARBA" id="ARBA00023239"/>
    </source>
</evidence>
<reference evidence="15 16" key="1">
    <citation type="journal article" date="2023" name="Elife">
        <title>Identification of key yeast species and microbe-microbe interactions impacting larval growth of Drosophila in the wild.</title>
        <authorList>
            <person name="Mure A."/>
            <person name="Sugiura Y."/>
            <person name="Maeda R."/>
            <person name="Honda K."/>
            <person name="Sakurai N."/>
            <person name="Takahashi Y."/>
            <person name="Watada M."/>
            <person name="Katoh T."/>
            <person name="Gotoh A."/>
            <person name="Gotoh Y."/>
            <person name="Taniguchi I."/>
            <person name="Nakamura K."/>
            <person name="Hayashi T."/>
            <person name="Katayama T."/>
            <person name="Uemura T."/>
            <person name="Hattori Y."/>
        </authorList>
    </citation>
    <scope>NUCLEOTIDE SEQUENCE [LARGE SCALE GENOMIC DNA]</scope>
    <source>
        <strain evidence="15 16">SB-73</strain>
    </source>
</reference>
<feature type="transmembrane region" description="Helical" evidence="14">
    <location>
        <begin position="109"/>
        <end position="128"/>
    </location>
</feature>
<evidence type="ECO:0000256" key="4">
    <source>
        <dbReference type="ARBA" id="ARBA00013122"/>
    </source>
</evidence>
<dbReference type="EC" id="4.2.1.134" evidence="4 14"/>
<evidence type="ECO:0000256" key="10">
    <source>
        <dbReference type="ARBA" id="ARBA00023136"/>
    </source>
</evidence>
<evidence type="ECO:0000313" key="16">
    <source>
        <dbReference type="Proteomes" id="UP001362899"/>
    </source>
</evidence>
<evidence type="ECO:0000256" key="1">
    <source>
        <dbReference type="ARBA" id="ARBA00004141"/>
    </source>
</evidence>
<keyword evidence="14" id="KW-0256">Endoplasmic reticulum</keyword>
<dbReference type="GO" id="GO:0042761">
    <property type="term" value="P:very long-chain fatty acid biosynthetic process"/>
    <property type="evidence" value="ECO:0007669"/>
    <property type="project" value="TreeGrafter"/>
</dbReference>
<keyword evidence="9 14" id="KW-0443">Lipid metabolism</keyword>
<keyword evidence="6 14" id="KW-0812">Transmembrane</keyword>